<protein>
    <submittedName>
        <fullName evidence="2">MFS transporter</fullName>
    </submittedName>
</protein>
<dbReference type="Gene3D" id="3.40.190.150">
    <property type="entry name" value="Bordetella uptake gene, domain 1"/>
    <property type="match status" value="1"/>
</dbReference>
<comment type="similarity">
    <text evidence="1">Belongs to the UPF0065 (bug) family.</text>
</comment>
<dbReference type="InterPro" id="IPR005064">
    <property type="entry name" value="BUG"/>
</dbReference>
<gene>
    <name evidence="2" type="ORF">RSO01_10590</name>
</gene>
<organism evidence="2 3">
    <name type="scientific">Reyranella soli</name>
    <dbReference type="NCBI Taxonomy" id="1230389"/>
    <lineage>
        <taxon>Bacteria</taxon>
        <taxon>Pseudomonadati</taxon>
        <taxon>Pseudomonadota</taxon>
        <taxon>Alphaproteobacteria</taxon>
        <taxon>Hyphomicrobiales</taxon>
        <taxon>Reyranellaceae</taxon>
        <taxon>Reyranella</taxon>
    </lineage>
</organism>
<dbReference type="Pfam" id="PF03401">
    <property type="entry name" value="TctC"/>
    <property type="match status" value="1"/>
</dbReference>
<dbReference type="PIRSF" id="PIRSF017082">
    <property type="entry name" value="YflP"/>
    <property type="match status" value="1"/>
</dbReference>
<proteinExistence type="inferred from homology"/>
<accession>A0A512N4K7</accession>
<sequence>MVDDIMPPMKTISRRGLLAASTVASLPWASARAQGSYPSQPVRLVVPYAPGGGSDFTGRLIAQKLQETAGFTVIVDNRAGAAGMLGTEVVARAPADGYTLLYADVAHGINPAVYPKAKYDPVKSFAPITLVGAAPQVLVAHPSFPANSLKELLAMPREQQKAIAVGTPGQGSGPHLTYELLRARIGLELVHVPYKGGGPALNDAINGQIPLVMNAMPPVMPHLQSGKLKALAIATPQRHPRLPEVQTYAESAPGVVVYNWYGFLAPAGTPPEVTSRLAEHIARILALPDVKEKFDGAFLDTMPQGSVEMARFLDEEVRQWKAVAVQTGISLD</sequence>
<dbReference type="PANTHER" id="PTHR42928:SF5">
    <property type="entry name" value="BLR1237 PROTEIN"/>
    <property type="match status" value="1"/>
</dbReference>
<dbReference type="EMBL" id="BKAJ01000018">
    <property type="protein sequence ID" value="GEP53893.1"/>
    <property type="molecule type" value="Genomic_DNA"/>
</dbReference>
<comment type="caution">
    <text evidence="2">The sequence shown here is derived from an EMBL/GenBank/DDBJ whole genome shotgun (WGS) entry which is preliminary data.</text>
</comment>
<dbReference type="SUPFAM" id="SSF53850">
    <property type="entry name" value="Periplasmic binding protein-like II"/>
    <property type="match status" value="1"/>
</dbReference>
<evidence type="ECO:0000313" key="2">
    <source>
        <dbReference type="EMBL" id="GEP53893.1"/>
    </source>
</evidence>
<dbReference type="CDD" id="cd13578">
    <property type="entry name" value="PBP2_Bug27"/>
    <property type="match status" value="1"/>
</dbReference>
<dbReference type="Proteomes" id="UP000321058">
    <property type="component" value="Unassembled WGS sequence"/>
</dbReference>
<dbReference type="Gene3D" id="3.40.190.10">
    <property type="entry name" value="Periplasmic binding protein-like II"/>
    <property type="match status" value="1"/>
</dbReference>
<reference evidence="2 3" key="1">
    <citation type="submission" date="2019-07" db="EMBL/GenBank/DDBJ databases">
        <title>Whole genome shotgun sequence of Reyranella soli NBRC 108950.</title>
        <authorList>
            <person name="Hosoyama A."/>
            <person name="Uohara A."/>
            <person name="Ohji S."/>
            <person name="Ichikawa N."/>
        </authorList>
    </citation>
    <scope>NUCLEOTIDE SEQUENCE [LARGE SCALE GENOMIC DNA]</scope>
    <source>
        <strain evidence="2 3">NBRC 108950</strain>
    </source>
</reference>
<evidence type="ECO:0000256" key="1">
    <source>
        <dbReference type="ARBA" id="ARBA00006987"/>
    </source>
</evidence>
<dbReference type="PANTHER" id="PTHR42928">
    <property type="entry name" value="TRICARBOXYLATE-BINDING PROTEIN"/>
    <property type="match status" value="1"/>
</dbReference>
<dbReference type="InterPro" id="IPR042100">
    <property type="entry name" value="Bug_dom1"/>
</dbReference>
<name>A0A512N4K7_9HYPH</name>
<evidence type="ECO:0000313" key="3">
    <source>
        <dbReference type="Proteomes" id="UP000321058"/>
    </source>
</evidence>
<keyword evidence="3" id="KW-1185">Reference proteome</keyword>
<dbReference type="AlphaFoldDB" id="A0A512N4K7"/>